<accession>A0A6C0B5T2</accession>
<evidence type="ECO:0000256" key="1">
    <source>
        <dbReference type="SAM" id="Phobius"/>
    </source>
</evidence>
<dbReference type="EMBL" id="MN739064">
    <property type="protein sequence ID" value="QHS86888.1"/>
    <property type="molecule type" value="Genomic_DNA"/>
</dbReference>
<proteinExistence type="predicted"/>
<organism evidence="2">
    <name type="scientific">viral metagenome</name>
    <dbReference type="NCBI Taxonomy" id="1070528"/>
    <lineage>
        <taxon>unclassified sequences</taxon>
        <taxon>metagenomes</taxon>
        <taxon>organismal metagenomes</taxon>
    </lineage>
</organism>
<feature type="transmembrane region" description="Helical" evidence="1">
    <location>
        <begin position="174"/>
        <end position="195"/>
    </location>
</feature>
<name>A0A6C0B5T2_9ZZZZ</name>
<feature type="transmembrane region" description="Helical" evidence="1">
    <location>
        <begin position="207"/>
        <end position="228"/>
    </location>
</feature>
<sequence length="255" mass="30247">MLRGTAKITQIETFLNQVINEKSMLQHDNTYADKSEELNGLVKLKRHLMKKLFNTKNKQTLQKNKLTKGKLVSSSLEKFVNTDYTISETDLNEMVEEKHKLMKKLFNAKEKNYYQNTHFTKEKISSAHIRNTLEVNVNSNTNSTREKIDAIKNDLMSQNKLFQIKENEYRKKKYYIFIWKHITSFSILSLLTLLFMKTGHVSVKNTYSLITIYFIVLLMLLTINHLYFNRRNNIYFHKYNWANKKQAEELPNCVA</sequence>
<keyword evidence="1" id="KW-1133">Transmembrane helix</keyword>
<protein>
    <submittedName>
        <fullName evidence="2">Uncharacterized protein</fullName>
    </submittedName>
</protein>
<evidence type="ECO:0000313" key="2">
    <source>
        <dbReference type="EMBL" id="QHS86888.1"/>
    </source>
</evidence>
<keyword evidence="1" id="KW-0812">Transmembrane</keyword>
<reference evidence="2" key="1">
    <citation type="journal article" date="2020" name="Nature">
        <title>Giant virus diversity and host interactions through global metagenomics.</title>
        <authorList>
            <person name="Schulz F."/>
            <person name="Roux S."/>
            <person name="Paez-Espino D."/>
            <person name="Jungbluth S."/>
            <person name="Walsh D.A."/>
            <person name="Denef V.J."/>
            <person name="McMahon K.D."/>
            <person name="Konstantinidis K.T."/>
            <person name="Eloe-Fadrosh E.A."/>
            <person name="Kyrpides N.C."/>
            <person name="Woyke T."/>
        </authorList>
    </citation>
    <scope>NUCLEOTIDE SEQUENCE</scope>
    <source>
        <strain evidence="2">GVMAG-M-3300009422-16</strain>
    </source>
</reference>
<dbReference type="AlphaFoldDB" id="A0A6C0B5T2"/>
<keyword evidence="1" id="KW-0472">Membrane</keyword>